<dbReference type="AlphaFoldDB" id="A0A1F5E8E0"/>
<reference evidence="3 4" key="1">
    <citation type="journal article" date="2016" name="Nat. Commun.">
        <title>Thousands of microbial genomes shed light on interconnected biogeochemical processes in an aquifer system.</title>
        <authorList>
            <person name="Anantharaman K."/>
            <person name="Brown C.T."/>
            <person name="Hug L.A."/>
            <person name="Sharon I."/>
            <person name="Castelle C.J."/>
            <person name="Probst A.J."/>
            <person name="Thomas B.C."/>
            <person name="Singh A."/>
            <person name="Wilkins M.J."/>
            <person name="Karaoz U."/>
            <person name="Brodie E.L."/>
            <person name="Williams K.H."/>
            <person name="Hubbard S.S."/>
            <person name="Banfield J.F."/>
        </authorList>
    </citation>
    <scope>NUCLEOTIDE SEQUENCE [LARGE SCALE GENOMIC DNA]</scope>
</reference>
<keyword evidence="1" id="KW-0472">Membrane</keyword>
<keyword evidence="1" id="KW-1133">Transmembrane helix</keyword>
<name>A0A1F5E8E0_9BACT</name>
<evidence type="ECO:0000256" key="1">
    <source>
        <dbReference type="SAM" id="Phobius"/>
    </source>
</evidence>
<protein>
    <recommendedName>
        <fullName evidence="2">DUF5667 domain-containing protein</fullName>
    </recommendedName>
</protein>
<dbReference type="PROSITE" id="PS51257">
    <property type="entry name" value="PROKAR_LIPOPROTEIN"/>
    <property type="match status" value="1"/>
</dbReference>
<dbReference type="InterPro" id="IPR043725">
    <property type="entry name" value="DUF5667"/>
</dbReference>
<dbReference type="STRING" id="1797457.A2160_04490"/>
<keyword evidence="1" id="KW-0812">Transmembrane</keyword>
<comment type="caution">
    <text evidence="3">The sequence shown here is derived from an EMBL/GenBank/DDBJ whole genome shotgun (WGS) entry which is preliminary data.</text>
</comment>
<evidence type="ECO:0000313" key="3">
    <source>
        <dbReference type="EMBL" id="OGD63679.1"/>
    </source>
</evidence>
<dbReference type="EMBL" id="MEZK01000006">
    <property type="protein sequence ID" value="OGD63679.1"/>
    <property type="molecule type" value="Genomic_DNA"/>
</dbReference>
<evidence type="ECO:0000259" key="2">
    <source>
        <dbReference type="Pfam" id="PF18915"/>
    </source>
</evidence>
<feature type="transmembrane region" description="Helical" evidence="1">
    <location>
        <begin position="6"/>
        <end position="27"/>
    </location>
</feature>
<dbReference type="Pfam" id="PF18915">
    <property type="entry name" value="DUF5667"/>
    <property type="match status" value="1"/>
</dbReference>
<proteinExistence type="predicted"/>
<sequence length="214" mass="23661">MRIATFIYSFTAIFFGLTLVIVSCLRLSEEGNGKLSSGTVLAKEAEKLINSQEATSAAEKPAANDSASDKTVDYYLPYPGILPDHPLYWLKMARDRMTLWLTQDPQAKFDRLLLYADKRLGAAQVLVEGNQVDLGATTATKGEKYLEQAISQFQVLKANGKVTPELQTRVQKALLKHQELLTIMMGKVPDQMKSTLDKARLISSHGLELVSGQN</sequence>
<organism evidence="3 4">
    <name type="scientific">Candidatus Beckwithbacteria bacterium RBG_13_42_9</name>
    <dbReference type="NCBI Taxonomy" id="1797457"/>
    <lineage>
        <taxon>Bacteria</taxon>
        <taxon>Candidatus Beckwithiibacteriota</taxon>
    </lineage>
</organism>
<dbReference type="Proteomes" id="UP000177006">
    <property type="component" value="Unassembled WGS sequence"/>
</dbReference>
<gene>
    <name evidence="3" type="ORF">A2160_04490</name>
</gene>
<accession>A0A1F5E8E0</accession>
<feature type="domain" description="DUF5667" evidence="2">
    <location>
        <begin position="80"/>
        <end position="191"/>
    </location>
</feature>
<evidence type="ECO:0000313" key="4">
    <source>
        <dbReference type="Proteomes" id="UP000177006"/>
    </source>
</evidence>